<dbReference type="Gene3D" id="4.10.1110.10">
    <property type="entry name" value="AN1-like Zinc finger"/>
    <property type="match status" value="1"/>
</dbReference>
<feature type="domain" description="A20-type" evidence="5">
    <location>
        <begin position="11"/>
        <end position="45"/>
    </location>
</feature>
<proteinExistence type="predicted"/>
<dbReference type="PROSITE" id="PS51039">
    <property type="entry name" value="ZF_AN1"/>
    <property type="match status" value="1"/>
</dbReference>
<dbReference type="GO" id="GO:0003677">
    <property type="term" value="F:DNA binding"/>
    <property type="evidence" value="ECO:0007669"/>
    <property type="project" value="InterPro"/>
</dbReference>
<dbReference type="InterPro" id="IPR050652">
    <property type="entry name" value="AN1_A20_ZnFinger"/>
</dbReference>
<comment type="caution">
    <text evidence="7">The sequence shown here is derived from an EMBL/GenBank/DDBJ whole genome shotgun (WGS) entry which is preliminary data.</text>
</comment>
<dbReference type="SMART" id="SM00154">
    <property type="entry name" value="ZnF_AN1"/>
    <property type="match status" value="1"/>
</dbReference>
<dbReference type="InterPro" id="IPR000058">
    <property type="entry name" value="Znf_AN1"/>
</dbReference>
<evidence type="ECO:0000256" key="3">
    <source>
        <dbReference type="ARBA" id="ARBA00022833"/>
    </source>
</evidence>
<evidence type="ECO:0000256" key="2">
    <source>
        <dbReference type="ARBA" id="ARBA00022771"/>
    </source>
</evidence>
<keyword evidence="2 4" id="KW-0863">Zinc-finger</keyword>
<evidence type="ECO:0000256" key="1">
    <source>
        <dbReference type="ARBA" id="ARBA00022723"/>
    </source>
</evidence>
<evidence type="ECO:0000313" key="7">
    <source>
        <dbReference type="EMBL" id="CAF0851800.1"/>
    </source>
</evidence>
<evidence type="ECO:0000313" key="8">
    <source>
        <dbReference type="EMBL" id="CAF3636874.1"/>
    </source>
</evidence>
<evidence type="ECO:0000259" key="5">
    <source>
        <dbReference type="PROSITE" id="PS51036"/>
    </source>
</evidence>
<organism evidence="7 9">
    <name type="scientific">Adineta steineri</name>
    <dbReference type="NCBI Taxonomy" id="433720"/>
    <lineage>
        <taxon>Eukaryota</taxon>
        <taxon>Metazoa</taxon>
        <taxon>Spiralia</taxon>
        <taxon>Gnathifera</taxon>
        <taxon>Rotifera</taxon>
        <taxon>Eurotatoria</taxon>
        <taxon>Bdelloidea</taxon>
        <taxon>Adinetida</taxon>
        <taxon>Adinetidae</taxon>
        <taxon>Adineta</taxon>
    </lineage>
</organism>
<dbReference type="SUPFAM" id="SSF118310">
    <property type="entry name" value="AN1-like Zinc finger"/>
    <property type="match status" value="1"/>
</dbReference>
<dbReference type="AlphaFoldDB" id="A0A813W3B8"/>
<reference evidence="7" key="1">
    <citation type="submission" date="2021-02" db="EMBL/GenBank/DDBJ databases">
        <authorList>
            <person name="Nowell W R."/>
        </authorList>
    </citation>
    <scope>NUCLEOTIDE SEQUENCE</scope>
</reference>
<dbReference type="GO" id="GO:0008270">
    <property type="term" value="F:zinc ion binding"/>
    <property type="evidence" value="ECO:0007669"/>
    <property type="project" value="UniProtKB-KW"/>
</dbReference>
<evidence type="ECO:0000259" key="6">
    <source>
        <dbReference type="PROSITE" id="PS51039"/>
    </source>
</evidence>
<dbReference type="Proteomes" id="UP000663868">
    <property type="component" value="Unassembled WGS sequence"/>
</dbReference>
<dbReference type="SUPFAM" id="SSF57716">
    <property type="entry name" value="Glucocorticoid receptor-like (DNA-binding domain)"/>
    <property type="match status" value="1"/>
</dbReference>
<name>A0A813W3B8_9BILA</name>
<dbReference type="Proteomes" id="UP000663860">
    <property type="component" value="Unassembled WGS sequence"/>
</dbReference>
<dbReference type="Gene3D" id="1.20.5.4770">
    <property type="match status" value="1"/>
</dbReference>
<feature type="domain" description="AN1-type" evidence="6">
    <location>
        <begin position="90"/>
        <end position="136"/>
    </location>
</feature>
<sequence>MTSTTDLTTSSITSQLCKNNCGFFGNLIFDGFCSQCYDEYKKKFNEIKQENISVDTKQEQVVIESTISLSSPVENLSLSTQSKSTIKNNISKKTRCPNCKKIMGILQYPCACGGHFCSNCRYSNEHQCPIDYKAVGRKVLAKTNPQVIADRVQNRQ</sequence>
<dbReference type="PROSITE" id="PS51036">
    <property type="entry name" value="ZF_A20"/>
    <property type="match status" value="1"/>
</dbReference>
<dbReference type="Pfam" id="PF01754">
    <property type="entry name" value="zf-A20"/>
    <property type="match status" value="1"/>
</dbReference>
<keyword evidence="1" id="KW-0479">Metal-binding</keyword>
<dbReference type="InterPro" id="IPR035896">
    <property type="entry name" value="AN1-like_Znf"/>
</dbReference>
<evidence type="ECO:0000256" key="4">
    <source>
        <dbReference type="PROSITE-ProRule" id="PRU00449"/>
    </source>
</evidence>
<dbReference type="PANTHER" id="PTHR10634">
    <property type="entry name" value="AN1-TYPE ZINC FINGER PROTEIN"/>
    <property type="match status" value="1"/>
</dbReference>
<gene>
    <name evidence="7" type="ORF">IZO911_LOCUS9635</name>
    <name evidence="8" type="ORF">KXQ929_LOCUS6971</name>
</gene>
<dbReference type="InterPro" id="IPR002653">
    <property type="entry name" value="Znf_A20"/>
</dbReference>
<dbReference type="SMART" id="SM00259">
    <property type="entry name" value="ZnF_A20"/>
    <property type="match status" value="1"/>
</dbReference>
<dbReference type="EMBL" id="CAJNOE010000068">
    <property type="protein sequence ID" value="CAF0851800.1"/>
    <property type="molecule type" value="Genomic_DNA"/>
</dbReference>
<accession>A0A813W3B8</accession>
<keyword evidence="3" id="KW-0862">Zinc</keyword>
<protein>
    <submittedName>
        <fullName evidence="7">Uncharacterized protein</fullName>
    </submittedName>
</protein>
<dbReference type="EMBL" id="CAJOBB010000277">
    <property type="protein sequence ID" value="CAF3636874.1"/>
    <property type="molecule type" value="Genomic_DNA"/>
</dbReference>
<evidence type="ECO:0000313" key="9">
    <source>
        <dbReference type="Proteomes" id="UP000663860"/>
    </source>
</evidence>